<dbReference type="SUPFAM" id="SSF53822">
    <property type="entry name" value="Periplasmic binding protein-like I"/>
    <property type="match status" value="1"/>
</dbReference>
<name>A0ABP7AMF2_9ACTN</name>
<protein>
    <submittedName>
        <fullName evidence="4">Sugar ABC transporter substrate-binding protein</fullName>
    </submittedName>
</protein>
<evidence type="ECO:0000256" key="2">
    <source>
        <dbReference type="ARBA" id="ARBA00022729"/>
    </source>
</evidence>
<dbReference type="InterPro" id="IPR025997">
    <property type="entry name" value="SBP_2_dom"/>
</dbReference>
<dbReference type="EMBL" id="BAAAZO010000012">
    <property type="protein sequence ID" value="GAA3636034.1"/>
    <property type="molecule type" value="Genomic_DNA"/>
</dbReference>
<dbReference type="CDD" id="cd19994">
    <property type="entry name" value="PBP1_ChvE"/>
    <property type="match status" value="1"/>
</dbReference>
<accession>A0ABP7AMF2</accession>
<keyword evidence="2" id="KW-0732">Signal</keyword>
<comment type="subcellular location">
    <subcellularLocation>
        <location evidence="1">Cell envelope</location>
    </subcellularLocation>
</comment>
<evidence type="ECO:0000313" key="4">
    <source>
        <dbReference type="EMBL" id="GAA3636034.1"/>
    </source>
</evidence>
<dbReference type="PANTHER" id="PTHR30036:SF1">
    <property type="entry name" value="D-XYLOSE-BINDING PERIPLASMIC PROTEIN"/>
    <property type="match status" value="1"/>
</dbReference>
<evidence type="ECO:0000313" key="5">
    <source>
        <dbReference type="Proteomes" id="UP001501074"/>
    </source>
</evidence>
<dbReference type="Pfam" id="PF13407">
    <property type="entry name" value="Peripla_BP_4"/>
    <property type="match status" value="1"/>
</dbReference>
<dbReference type="Proteomes" id="UP001501074">
    <property type="component" value="Unassembled WGS sequence"/>
</dbReference>
<feature type="domain" description="Periplasmic binding protein" evidence="3">
    <location>
        <begin position="2"/>
        <end position="273"/>
    </location>
</feature>
<dbReference type="PANTHER" id="PTHR30036">
    <property type="entry name" value="D-XYLOSE-BINDING PERIPLASMIC PROTEIN"/>
    <property type="match status" value="1"/>
</dbReference>
<sequence length="322" mass="34540">MPNTSSARWVSDGDNMKKQFSLLGYETDVQYAEDKSDAQASQIAAMIKNGDKAIIVGAVDGTKLTAVLAQAADADIPVISYDRLIRDTPNIDYYASFDNFRVGVLQATYLVQTLGLKSKDGPFTIELFAGDSADNNATFFFNGAMSILRPYITSGKLEIPSGQKAFAKVTTAGWSGDVAQARMTKLLAQDYTSDRLDAVLSPYDGISRGIVAALKKDGYGTKSKPLPAVTGQDAELESIKAIVAGDQGETVYKDSRELAKVTVQMTDALLSGGTPEVNDTKQYNNGVKDVSSFLLQPVSVDKANYKTVLIDGGFYTAEQIGN</sequence>
<comment type="caution">
    <text evidence="4">The sequence shown here is derived from an EMBL/GenBank/DDBJ whole genome shotgun (WGS) entry which is preliminary data.</text>
</comment>
<dbReference type="InterPro" id="IPR028082">
    <property type="entry name" value="Peripla_BP_I"/>
</dbReference>
<reference evidence="5" key="1">
    <citation type="journal article" date="2019" name="Int. J. Syst. Evol. Microbiol.">
        <title>The Global Catalogue of Microorganisms (GCM) 10K type strain sequencing project: providing services to taxonomists for standard genome sequencing and annotation.</title>
        <authorList>
            <consortium name="The Broad Institute Genomics Platform"/>
            <consortium name="The Broad Institute Genome Sequencing Center for Infectious Disease"/>
            <person name="Wu L."/>
            <person name="Ma J."/>
        </authorList>
    </citation>
    <scope>NUCLEOTIDE SEQUENCE [LARGE SCALE GENOMIC DNA]</scope>
    <source>
        <strain evidence="5">JCM 16902</strain>
    </source>
</reference>
<organism evidence="4 5">
    <name type="scientific">Kineosporia mesophila</name>
    <dbReference type="NCBI Taxonomy" id="566012"/>
    <lineage>
        <taxon>Bacteria</taxon>
        <taxon>Bacillati</taxon>
        <taxon>Actinomycetota</taxon>
        <taxon>Actinomycetes</taxon>
        <taxon>Kineosporiales</taxon>
        <taxon>Kineosporiaceae</taxon>
        <taxon>Kineosporia</taxon>
    </lineage>
</organism>
<keyword evidence="5" id="KW-1185">Reference proteome</keyword>
<dbReference type="NCBIfam" id="NF040907">
    <property type="entry name" value="ChvE"/>
    <property type="match status" value="1"/>
</dbReference>
<evidence type="ECO:0000259" key="3">
    <source>
        <dbReference type="Pfam" id="PF13407"/>
    </source>
</evidence>
<dbReference type="Gene3D" id="3.40.50.2300">
    <property type="match status" value="2"/>
</dbReference>
<proteinExistence type="predicted"/>
<evidence type="ECO:0000256" key="1">
    <source>
        <dbReference type="ARBA" id="ARBA00004196"/>
    </source>
</evidence>
<dbReference type="InterPro" id="IPR050555">
    <property type="entry name" value="Bact_Solute-Bind_Prot2"/>
</dbReference>
<gene>
    <name evidence="4" type="primary">chvE_4</name>
    <name evidence="4" type="ORF">GCM10022223_63090</name>
</gene>
<dbReference type="InterPro" id="IPR049784">
    <property type="entry name" value="ChvE-like"/>
</dbReference>